<dbReference type="Pfam" id="PF00156">
    <property type="entry name" value="Pribosyltran"/>
    <property type="match status" value="1"/>
</dbReference>
<proteinExistence type="inferred from homology"/>
<evidence type="ECO:0000256" key="3">
    <source>
        <dbReference type="ARBA" id="ARBA00023125"/>
    </source>
</evidence>
<name>A0A7C8HFP1_9FIRM</name>
<evidence type="ECO:0000259" key="7">
    <source>
        <dbReference type="Pfam" id="PF09182"/>
    </source>
</evidence>
<evidence type="ECO:0000256" key="4">
    <source>
        <dbReference type="ARBA" id="ARBA00023163"/>
    </source>
</evidence>
<dbReference type="SUPFAM" id="SSF53271">
    <property type="entry name" value="PRTase-like"/>
    <property type="match status" value="1"/>
</dbReference>
<dbReference type="AlphaFoldDB" id="A0A7C8HFP1"/>
<keyword evidence="3" id="KW-0238">DNA-binding</keyword>
<evidence type="ECO:0000313" key="9">
    <source>
        <dbReference type="Proteomes" id="UP000483018"/>
    </source>
</evidence>
<dbReference type="PANTHER" id="PTHR43864:SF2">
    <property type="entry name" value="PUR OPERON REPRESSOR"/>
    <property type="match status" value="1"/>
</dbReference>
<evidence type="ECO:0000256" key="5">
    <source>
        <dbReference type="ARBA" id="ARBA00049656"/>
    </source>
</evidence>
<gene>
    <name evidence="8" type="primary">purR</name>
    <name evidence="8" type="ORF">GND95_03470</name>
</gene>
<dbReference type="GO" id="GO:0003677">
    <property type="term" value="F:DNA binding"/>
    <property type="evidence" value="ECO:0007669"/>
    <property type="project" value="UniProtKB-KW"/>
</dbReference>
<evidence type="ECO:0000259" key="6">
    <source>
        <dbReference type="Pfam" id="PF00156"/>
    </source>
</evidence>
<dbReference type="GO" id="GO:0045982">
    <property type="term" value="P:negative regulation of purine nucleobase metabolic process"/>
    <property type="evidence" value="ECO:0007669"/>
    <property type="project" value="InterPro"/>
</dbReference>
<comment type="subunit">
    <text evidence="1">Homodimer.</text>
</comment>
<organism evidence="8 9">
    <name type="scientific">Defluviitalea raffinosedens</name>
    <dbReference type="NCBI Taxonomy" id="1450156"/>
    <lineage>
        <taxon>Bacteria</taxon>
        <taxon>Bacillati</taxon>
        <taxon>Bacillota</taxon>
        <taxon>Clostridia</taxon>
        <taxon>Lachnospirales</taxon>
        <taxon>Defluviitaleaceae</taxon>
        <taxon>Defluviitalea</taxon>
    </lineage>
</organism>
<comment type="similarity">
    <text evidence="5">Belongs to the purine/pyrimidine phosphoribosyltransferase family. PurR subfamily.</text>
</comment>
<feature type="domain" description="Bacterial purine repressor N-terminal" evidence="7">
    <location>
        <begin position="6"/>
        <end position="74"/>
    </location>
</feature>
<dbReference type="GO" id="GO:0045892">
    <property type="term" value="P:negative regulation of DNA-templated transcription"/>
    <property type="evidence" value="ECO:0007669"/>
    <property type="project" value="InterPro"/>
</dbReference>
<dbReference type="Pfam" id="PF09182">
    <property type="entry name" value="PuR_N"/>
    <property type="match status" value="1"/>
</dbReference>
<reference evidence="8 9" key="1">
    <citation type="submission" date="2019-12" db="EMBL/GenBank/DDBJ databases">
        <title>Defluviitalea raffinosedens, isolated from a biogas fermenter, genome sequencing and characterization.</title>
        <authorList>
            <person name="Rettenmaier R."/>
            <person name="Schneider M."/>
            <person name="Neuhaus K."/>
            <person name="Liebl W."/>
            <person name="Zverlov V."/>
        </authorList>
    </citation>
    <scope>NUCLEOTIDE SEQUENCE [LARGE SCALE GENOMIC DNA]</scope>
    <source>
        <strain evidence="8 9">249c-K6</strain>
    </source>
</reference>
<dbReference type="Proteomes" id="UP000483018">
    <property type="component" value="Unassembled WGS sequence"/>
</dbReference>
<comment type="caution">
    <text evidence="8">The sequence shown here is derived from an EMBL/GenBank/DDBJ whole genome shotgun (WGS) entry which is preliminary data.</text>
</comment>
<dbReference type="Gene3D" id="1.10.10.10">
    <property type="entry name" value="Winged helix-like DNA-binding domain superfamily/Winged helix DNA-binding domain"/>
    <property type="match status" value="1"/>
</dbReference>
<evidence type="ECO:0000256" key="1">
    <source>
        <dbReference type="ARBA" id="ARBA00011738"/>
    </source>
</evidence>
<dbReference type="InterPro" id="IPR036390">
    <property type="entry name" value="WH_DNA-bd_sf"/>
</dbReference>
<feature type="domain" description="Phosphoribosyltransferase" evidence="6">
    <location>
        <begin position="124"/>
        <end position="243"/>
    </location>
</feature>
<dbReference type="SUPFAM" id="SSF46785">
    <property type="entry name" value="Winged helix' DNA-binding domain"/>
    <property type="match status" value="1"/>
</dbReference>
<dbReference type="CDD" id="cd06223">
    <property type="entry name" value="PRTases_typeI"/>
    <property type="match status" value="1"/>
</dbReference>
<accession>A0A7C8HFP1</accession>
<keyword evidence="4" id="KW-0804">Transcription</keyword>
<dbReference type="Gene3D" id="3.40.50.2020">
    <property type="match status" value="1"/>
</dbReference>
<dbReference type="PANTHER" id="PTHR43864">
    <property type="entry name" value="HYPOXANTHINE/GUANINE PHOSPHORIBOSYLTRANSFERASE"/>
    <property type="match status" value="1"/>
</dbReference>
<evidence type="ECO:0000313" key="8">
    <source>
        <dbReference type="EMBL" id="KAE9636194.1"/>
    </source>
</evidence>
<dbReference type="InterPro" id="IPR029057">
    <property type="entry name" value="PRTase-like"/>
</dbReference>
<dbReference type="NCBIfam" id="TIGR01743">
    <property type="entry name" value="purR_Bsub"/>
    <property type="match status" value="1"/>
</dbReference>
<dbReference type="RefSeq" id="WP_158739448.1">
    <property type="nucleotide sequence ID" value="NZ_JAFBEP010000003.1"/>
</dbReference>
<dbReference type="InterPro" id="IPR015265">
    <property type="entry name" value="PuR_N"/>
</dbReference>
<dbReference type="EMBL" id="WSLF01000002">
    <property type="protein sequence ID" value="KAE9636194.1"/>
    <property type="molecule type" value="Genomic_DNA"/>
</dbReference>
<dbReference type="InterPro" id="IPR000836">
    <property type="entry name" value="PRTase_dom"/>
</dbReference>
<protein>
    <submittedName>
        <fullName evidence="8">Pur operon repressor</fullName>
    </submittedName>
</protein>
<keyword evidence="2" id="KW-0805">Transcription regulation</keyword>
<keyword evidence="9" id="KW-1185">Reference proteome</keyword>
<evidence type="ECO:0000256" key="2">
    <source>
        <dbReference type="ARBA" id="ARBA00023015"/>
    </source>
</evidence>
<dbReference type="InterPro" id="IPR036388">
    <property type="entry name" value="WH-like_DNA-bd_sf"/>
</dbReference>
<dbReference type="InterPro" id="IPR010078">
    <property type="entry name" value="PurR_Bsub"/>
</dbReference>
<dbReference type="InterPro" id="IPR050118">
    <property type="entry name" value="Pur/Pyrimidine_PRTase"/>
</dbReference>
<sequence>MNRINKSERIGTIIKILTENPQKIFTLNTFGDLFECAKSTLSEDIDIVKNIFKKFDLGSIETVAGAAGGVLYKPVMTKEQIKNFCEELCQRINQTDRMIPGGYIYLNDLIYSPELSYSMGKALASFFQDQDFDYVVTIETKGIPLALMTARVLNKPLVVVRKEGKLTDGTAIHMNYLTGSSKRIQTMSLAKRALPEGSKVIFIDDFMKAGGTAKGIMDLMKEFECEAVGVGVLMATKEPEEKLVEEYATLLVLEKVDEGKKEIIVKPFLKTAF</sequence>
<dbReference type="OrthoDB" id="4213751at2"/>